<evidence type="ECO:0000256" key="4">
    <source>
        <dbReference type="SAM" id="MobiDB-lite"/>
    </source>
</evidence>
<sequence length="377" mass="41363">MGQDERNPECDNGSYGGIRTGSSKKLKQKKVPQRGLGVAQLERIRIEEQQKDYASVAAVSTLTPPQDSDPDMSVPAKGTVPLANALKYGGLENASRYGTAYSNRNSREVWNSCEHIPEDGRGIDPQFTLLSKLPLPSESDYLWPLSGLPQYDLPPSSMVKASSTSSSFLPNSQTEPPSNQINHGNYAPIQQEEEKISGLKRSRPFSSEKLPVFPVHLKLLTSANTHQRSDDSASSDYGAELIYELGTGSFRYSSFQASVSDAKSIPSKKQYGVFSNEFLTLGLPTLASAWPSTKSKRPFACGAFADSEPPDNEIPRCQGREQDSKFQKRLRWANQQGNYDYYSFLPPAKVHSDGGAARVTTFHNGVADGTIDLDLKL</sequence>
<keyword evidence="3" id="KW-0804">Transcription</keyword>
<reference evidence="6" key="2">
    <citation type="submission" date="2025-08" db="UniProtKB">
        <authorList>
            <consortium name="RefSeq"/>
        </authorList>
    </citation>
    <scope>IDENTIFICATION</scope>
    <source>
        <tissue evidence="6">Leaf</tissue>
    </source>
</reference>
<dbReference type="KEGG" id="rarg:115754719"/>
<evidence type="ECO:0000256" key="3">
    <source>
        <dbReference type="ARBA" id="ARBA00023163"/>
    </source>
</evidence>
<keyword evidence="2" id="KW-0805">Transcription regulation</keyword>
<dbReference type="AlphaFoldDB" id="A0A8B8QR77"/>
<evidence type="ECO:0000256" key="1">
    <source>
        <dbReference type="ARBA" id="ARBA00022491"/>
    </source>
</evidence>
<feature type="region of interest" description="Disordered" evidence="4">
    <location>
        <begin position="1"/>
        <end position="34"/>
    </location>
</feature>
<feature type="compositionally biased region" description="Polar residues" evidence="4">
    <location>
        <begin position="168"/>
        <end position="183"/>
    </location>
</feature>
<dbReference type="InterPro" id="IPR014855">
    <property type="entry name" value="NOZZLE"/>
</dbReference>
<dbReference type="RefSeq" id="XP_030549706.2">
    <property type="nucleotide sequence ID" value="XM_030693846.2"/>
</dbReference>
<dbReference type="PANTHER" id="PTHR33388">
    <property type="entry name" value="OS01G0212500 PROTEIN"/>
    <property type="match status" value="1"/>
</dbReference>
<keyword evidence="5" id="KW-1185">Reference proteome</keyword>
<accession>A0A8B8QR77</accession>
<proteinExistence type="predicted"/>
<feature type="region of interest" description="Disordered" evidence="4">
    <location>
        <begin position="159"/>
        <end position="184"/>
    </location>
</feature>
<feature type="compositionally biased region" description="Basic residues" evidence="4">
    <location>
        <begin position="22"/>
        <end position="32"/>
    </location>
</feature>
<gene>
    <name evidence="6" type="primary">LOC115754719</name>
</gene>
<dbReference type="GeneID" id="115754719"/>
<organism evidence="5 6">
    <name type="scientific">Rhodamnia argentea</name>
    <dbReference type="NCBI Taxonomy" id="178133"/>
    <lineage>
        <taxon>Eukaryota</taxon>
        <taxon>Viridiplantae</taxon>
        <taxon>Streptophyta</taxon>
        <taxon>Embryophyta</taxon>
        <taxon>Tracheophyta</taxon>
        <taxon>Spermatophyta</taxon>
        <taxon>Magnoliopsida</taxon>
        <taxon>eudicotyledons</taxon>
        <taxon>Gunneridae</taxon>
        <taxon>Pentapetalae</taxon>
        <taxon>rosids</taxon>
        <taxon>malvids</taxon>
        <taxon>Myrtales</taxon>
        <taxon>Myrtaceae</taxon>
        <taxon>Myrtoideae</taxon>
        <taxon>Myrteae</taxon>
        <taxon>Australasian group</taxon>
        <taxon>Rhodamnia</taxon>
    </lineage>
</organism>
<dbReference type="PANTHER" id="PTHR33388:SF1">
    <property type="entry name" value="PROTEIN SPEAR2"/>
    <property type="match status" value="1"/>
</dbReference>
<dbReference type="InterPro" id="IPR040356">
    <property type="entry name" value="SPEAR"/>
</dbReference>
<evidence type="ECO:0000313" key="5">
    <source>
        <dbReference type="Proteomes" id="UP000827889"/>
    </source>
</evidence>
<dbReference type="Pfam" id="PF08744">
    <property type="entry name" value="NOZZLE"/>
    <property type="match status" value="1"/>
</dbReference>
<evidence type="ECO:0000313" key="6">
    <source>
        <dbReference type="RefSeq" id="XP_030549706.2"/>
    </source>
</evidence>
<protein>
    <submittedName>
        <fullName evidence="6">Uncharacterized protein LOC115754719</fullName>
    </submittedName>
</protein>
<keyword evidence="1" id="KW-0678">Repressor</keyword>
<dbReference type="Proteomes" id="UP000827889">
    <property type="component" value="Chromosome 2"/>
</dbReference>
<dbReference type="GO" id="GO:0003700">
    <property type="term" value="F:DNA-binding transcription factor activity"/>
    <property type="evidence" value="ECO:0007669"/>
    <property type="project" value="InterPro"/>
</dbReference>
<name>A0A8B8QR77_9MYRT</name>
<evidence type="ECO:0000256" key="2">
    <source>
        <dbReference type="ARBA" id="ARBA00023015"/>
    </source>
</evidence>
<reference evidence="5" key="1">
    <citation type="submission" date="2025-05" db="UniProtKB">
        <authorList>
            <consortium name="RefSeq"/>
        </authorList>
    </citation>
    <scope>NUCLEOTIDE SEQUENCE [LARGE SCALE GENOMIC DNA]</scope>
</reference>